<dbReference type="InterPro" id="IPR050276">
    <property type="entry name" value="MshD_Acetyltransferase"/>
</dbReference>
<dbReference type="GO" id="GO:0008999">
    <property type="term" value="F:protein-N-terminal-alanine acetyltransferase activity"/>
    <property type="evidence" value="ECO:0007669"/>
    <property type="project" value="TreeGrafter"/>
</dbReference>
<dbReference type="InterPro" id="IPR000182">
    <property type="entry name" value="GNAT_dom"/>
</dbReference>
<keyword evidence="3" id="KW-1185">Reference proteome</keyword>
<sequence length="272" mass="31234">MLTKKQLEDIDQLQQECEKHDNIQLKLNWEMLRNRTSTQLDFFQYENDELVAFLGLYPFGSTIEVCGMVKPIERRKGNFARLFQQAMTIAKQPQFNKILLNAPTSSTEAKLFLKTIGANYVLTEHQMKWKEKLLDEVSGFSLRQANEKDLEMRVRLDVEAFGLTKEDAHAMESRINGDSDNAMYMIDVNEETVGKIRVKKENGEAWIYGFSILPTHQGNGIGRKVIQKVVKEQSTSGHSVHLEVETTNANALKLYESVGFVVIHAQDYYSYN</sequence>
<feature type="domain" description="N-acetyltransferase" evidence="1">
    <location>
        <begin position="140"/>
        <end position="272"/>
    </location>
</feature>
<keyword evidence="2" id="KW-0808">Transferase</keyword>
<dbReference type="Pfam" id="PF13673">
    <property type="entry name" value="Acetyltransf_10"/>
    <property type="match status" value="1"/>
</dbReference>
<name>A0A544TH21_9BACI</name>
<dbReference type="SUPFAM" id="SSF55729">
    <property type="entry name" value="Acyl-CoA N-acyltransferases (Nat)"/>
    <property type="match status" value="2"/>
</dbReference>
<dbReference type="RefSeq" id="WP_142536972.1">
    <property type="nucleotide sequence ID" value="NZ_BMIE01000002.1"/>
</dbReference>
<dbReference type="EMBL" id="VDGH01000001">
    <property type="protein sequence ID" value="TQR16728.1"/>
    <property type="molecule type" value="Genomic_DNA"/>
</dbReference>
<feature type="domain" description="N-acetyltransferase" evidence="1">
    <location>
        <begin position="1"/>
        <end position="135"/>
    </location>
</feature>
<dbReference type="InterPro" id="IPR016181">
    <property type="entry name" value="Acyl_CoA_acyltransferase"/>
</dbReference>
<gene>
    <name evidence="2" type="ORF">FG382_00775</name>
</gene>
<dbReference type="PANTHER" id="PTHR43617:SF20">
    <property type="entry name" value="N-ALPHA-ACETYLTRANSFERASE RIMI"/>
    <property type="match status" value="1"/>
</dbReference>
<dbReference type="PANTHER" id="PTHR43617">
    <property type="entry name" value="L-AMINO ACID N-ACETYLTRANSFERASE"/>
    <property type="match status" value="1"/>
</dbReference>
<evidence type="ECO:0000313" key="3">
    <source>
        <dbReference type="Proteomes" id="UP000317316"/>
    </source>
</evidence>
<dbReference type="CDD" id="cd04301">
    <property type="entry name" value="NAT_SF"/>
    <property type="match status" value="1"/>
</dbReference>
<dbReference type="AlphaFoldDB" id="A0A544TH21"/>
<dbReference type="Gene3D" id="3.40.630.30">
    <property type="match status" value="1"/>
</dbReference>
<reference evidence="2 3" key="1">
    <citation type="submission" date="2019-05" db="EMBL/GenBank/DDBJ databases">
        <title>Psychrobacillus vulpis sp. nov., a new species isolated from feces of a red fox that inhabits in The Tablas de Daimiel Natural Park, Albacete, Spain.</title>
        <authorList>
            <person name="Rodriguez M."/>
            <person name="Reina J.C."/>
            <person name="Bejar V."/>
            <person name="Llamas I."/>
        </authorList>
    </citation>
    <scope>NUCLEOTIDE SEQUENCE [LARGE SCALE GENOMIC DNA]</scope>
    <source>
        <strain evidence="2 3">NEAU-3TGS17</strain>
    </source>
</reference>
<comment type="caution">
    <text evidence="2">The sequence shown here is derived from an EMBL/GenBank/DDBJ whole genome shotgun (WGS) entry which is preliminary data.</text>
</comment>
<evidence type="ECO:0000259" key="1">
    <source>
        <dbReference type="PROSITE" id="PS51186"/>
    </source>
</evidence>
<protein>
    <submittedName>
        <fullName evidence="2">GNAT family N-acetyltransferase</fullName>
    </submittedName>
</protein>
<evidence type="ECO:0000313" key="2">
    <source>
        <dbReference type="EMBL" id="TQR16728.1"/>
    </source>
</evidence>
<accession>A0A544TH21</accession>
<dbReference type="Proteomes" id="UP000317316">
    <property type="component" value="Unassembled WGS sequence"/>
</dbReference>
<dbReference type="OrthoDB" id="7163760at2"/>
<organism evidence="2 3">
    <name type="scientific">Psychrobacillus lasiicapitis</name>
    <dbReference type="NCBI Taxonomy" id="1636719"/>
    <lineage>
        <taxon>Bacteria</taxon>
        <taxon>Bacillati</taxon>
        <taxon>Bacillota</taxon>
        <taxon>Bacilli</taxon>
        <taxon>Bacillales</taxon>
        <taxon>Bacillaceae</taxon>
        <taxon>Psychrobacillus</taxon>
    </lineage>
</organism>
<dbReference type="PROSITE" id="PS51186">
    <property type="entry name" value="GNAT"/>
    <property type="match status" value="2"/>
</dbReference>
<proteinExistence type="predicted"/>